<keyword evidence="2" id="KW-1185">Reference proteome</keyword>
<dbReference type="HOGENOM" id="CLU_556380_0_0_6"/>
<protein>
    <submittedName>
        <fullName evidence="1">Uncharacterized protein</fullName>
    </submittedName>
</protein>
<name>A0A097EPW1_9GAMM</name>
<dbReference type="KEGG" id="frf:LO80_06320"/>
<dbReference type="AlphaFoldDB" id="A0A097EPW1"/>
<dbReference type="OrthoDB" id="5604324at2"/>
<reference evidence="1 2" key="1">
    <citation type="submission" date="2014-10" db="EMBL/GenBank/DDBJ databases">
        <title>Whole genome sequence of Francisella endociliophora strain FSC1006, isolated from a laboratory culture of the marine ciliate Euplotes raikovi.</title>
        <authorList>
            <person name="Granberg M."/>
            <person name="Backman S."/>
            <person name="Lundmark E."/>
            <person name="Nilsson E."/>
            <person name="Karlsson E."/>
            <person name="Thelaus J."/>
            <person name="Ohrman C."/>
            <person name="Larkeryd A."/>
            <person name="Stenberg P."/>
        </authorList>
    </citation>
    <scope>NUCLEOTIDE SEQUENCE [LARGE SCALE GENOMIC DNA]</scope>
    <source>
        <strain evidence="1 2">FSC1006</strain>
    </source>
</reference>
<organism evidence="1 2">
    <name type="scientific">Candidatus Francisella endociliophora</name>
    <dbReference type="NCBI Taxonomy" id="653937"/>
    <lineage>
        <taxon>Bacteria</taxon>
        <taxon>Pseudomonadati</taxon>
        <taxon>Pseudomonadota</taxon>
        <taxon>Gammaproteobacteria</taxon>
        <taxon>Thiotrichales</taxon>
        <taxon>Francisellaceae</taxon>
        <taxon>Francisella</taxon>
    </lineage>
</organism>
<gene>
    <name evidence="1" type="ORF">LO80_06320</name>
</gene>
<proteinExistence type="predicted"/>
<accession>A0A097EPW1</accession>
<evidence type="ECO:0000313" key="1">
    <source>
        <dbReference type="EMBL" id="AIT09614.1"/>
    </source>
</evidence>
<dbReference type="RefSeq" id="WP_040009651.1">
    <property type="nucleotide sequence ID" value="NZ_CP009574.1"/>
</dbReference>
<dbReference type="Proteomes" id="UP000029672">
    <property type="component" value="Chromosome"/>
</dbReference>
<dbReference type="STRING" id="1547445.LO80_06320"/>
<dbReference type="EMBL" id="CP009574">
    <property type="protein sequence ID" value="AIT09614.1"/>
    <property type="molecule type" value="Genomic_DNA"/>
</dbReference>
<sequence length="485" mass="55226">MQIYFISYENLKKAFINGVDSFLELHKIQSNQNYVSSTMSHMFQIGRSVHTVEITNLEVEKANRVKAAIKRCPDEEELKVILKSFGNRLLEIAREKNKRCYLTTYYSFISLSIFHYATVSSDSNRFIKDGSIQPIYNVELLLKYYLTPDTRHKTIMLELFDLLGKALINAGEDNVGNSNLMLDSTTTTLDIDDATDTDKLGALLASICEQNNNFQQKARLFLGDDMFNKYSSLAKKFKEGFHNGKFEKYDEETNDPVSLMKKQSVEACYNKVKMVLQAINNMSEGLVAYALKFEQRTSSPRAGSQALNFIKGNAKTYGYGVGETQLANQLTGIITTQALQTAFPPAVITSLASGIVSTLVDVCFESKGYGVKNRHGITGQIRAFLLKNYLSQLAIYIKNQYYYFFQLCIENDDSFESHKNIILNTIKSFEDAYKKAIGKLPNHTKKGSLYFYLNMYANPDKQFEPDIDAINKWNRDKLSWVKDDE</sequence>
<evidence type="ECO:0000313" key="2">
    <source>
        <dbReference type="Proteomes" id="UP000029672"/>
    </source>
</evidence>